<keyword evidence="2" id="KW-1185">Reference proteome</keyword>
<dbReference type="Proteomes" id="UP001258017">
    <property type="component" value="Unassembled WGS sequence"/>
</dbReference>
<sequence length="116" mass="13514">MIREFLVDISRRAPLRRLLRVAVDTRHRYSTAICDTVASRYSQISTSKRQLSTNRSSIDTKSCKIPQQIFQSSEATPKKPLVTKLRLNDRPPMETKSVKDGIEEILDKWNVRKRKK</sequence>
<accession>A0AAD9RSI1</accession>
<proteinExistence type="predicted"/>
<name>A0AAD9RSI1_9HYME</name>
<protein>
    <submittedName>
        <fullName evidence="1">Uncharacterized protein</fullName>
    </submittedName>
</protein>
<comment type="caution">
    <text evidence="1">The sequence shown here is derived from an EMBL/GenBank/DDBJ whole genome shotgun (WGS) entry which is preliminary data.</text>
</comment>
<dbReference type="AlphaFoldDB" id="A0AAD9RSI1"/>
<reference evidence="1" key="1">
    <citation type="submission" date="2021-08" db="EMBL/GenBank/DDBJ databases">
        <authorList>
            <person name="Misof B."/>
            <person name="Oliver O."/>
            <person name="Podsiadlowski L."/>
            <person name="Donath A."/>
            <person name="Peters R."/>
            <person name="Mayer C."/>
            <person name="Rust J."/>
            <person name="Gunkel S."/>
            <person name="Lesny P."/>
            <person name="Martin S."/>
            <person name="Oeyen J.P."/>
            <person name="Petersen M."/>
            <person name="Panagiotis P."/>
            <person name="Wilbrandt J."/>
            <person name="Tanja T."/>
        </authorList>
    </citation>
    <scope>NUCLEOTIDE SEQUENCE</scope>
    <source>
        <strain evidence="1">GBR_01_08_01A</strain>
        <tissue evidence="1">Thorax + abdomen</tissue>
    </source>
</reference>
<evidence type="ECO:0000313" key="1">
    <source>
        <dbReference type="EMBL" id="KAK2584558.1"/>
    </source>
</evidence>
<evidence type="ECO:0000313" key="2">
    <source>
        <dbReference type="Proteomes" id="UP001258017"/>
    </source>
</evidence>
<reference evidence="1" key="2">
    <citation type="journal article" date="2023" name="Commun. Biol.">
        <title>Intrasexual cuticular hydrocarbon dimorphism in a wasp sheds light on hydrocarbon biosynthesis genes in Hymenoptera.</title>
        <authorList>
            <person name="Moris V.C."/>
            <person name="Podsiadlowski L."/>
            <person name="Martin S."/>
            <person name="Oeyen J.P."/>
            <person name="Donath A."/>
            <person name="Petersen M."/>
            <person name="Wilbrandt J."/>
            <person name="Misof B."/>
            <person name="Liedtke D."/>
            <person name="Thamm M."/>
            <person name="Scheiner R."/>
            <person name="Schmitt T."/>
            <person name="Niehuis O."/>
        </authorList>
    </citation>
    <scope>NUCLEOTIDE SEQUENCE</scope>
    <source>
        <strain evidence="1">GBR_01_08_01A</strain>
    </source>
</reference>
<organism evidence="1 2">
    <name type="scientific">Odynerus spinipes</name>
    <dbReference type="NCBI Taxonomy" id="1348599"/>
    <lineage>
        <taxon>Eukaryota</taxon>
        <taxon>Metazoa</taxon>
        <taxon>Ecdysozoa</taxon>
        <taxon>Arthropoda</taxon>
        <taxon>Hexapoda</taxon>
        <taxon>Insecta</taxon>
        <taxon>Pterygota</taxon>
        <taxon>Neoptera</taxon>
        <taxon>Endopterygota</taxon>
        <taxon>Hymenoptera</taxon>
        <taxon>Apocrita</taxon>
        <taxon>Aculeata</taxon>
        <taxon>Vespoidea</taxon>
        <taxon>Vespidae</taxon>
        <taxon>Eumeninae</taxon>
        <taxon>Odynerus</taxon>
    </lineage>
</organism>
<gene>
    <name evidence="1" type="ORF">KPH14_006927</name>
</gene>
<dbReference type="EMBL" id="JAIFRP010000026">
    <property type="protein sequence ID" value="KAK2584558.1"/>
    <property type="molecule type" value="Genomic_DNA"/>
</dbReference>